<dbReference type="AlphaFoldDB" id="A0A388TDY6"/>
<proteinExistence type="predicted"/>
<sequence length="471" mass="53643">MDNEKAEKTPADKLAELIYLEQELATIYGTLHKRHGTYFRPLSTYEIRRLVYDSHLKIAENEKRSSGVIQEIIYFLEVMNLTPPDKIEPLDSFPVKNGVLRIKNGKVIFCQSKKEIYTFQGEVEYDEAVDTKTAEEFLEQILPSESNRKQVLEALAFAMLPVLRHSINYDVIIICYGVGANGKSVLLNSMVQKIFGLSVSNVSLEAMNERFHLAGLLGKRINISTENRTNRISENAQLKALTSGDMVSIEQKHKDPIFVRLYAVPFFAINKEPAIGDISFAMKRRLHIINFPNSFVDKPDPNRGNEYKADPTLRDPASERTIAIQGGLLRLIAQTAERLCVEKEITPNDMEAITLGQLKTSHIRQFIDETFVLDYTGVIESAKVHEIYIQWCGQQGIYDENSGNGKSRWTNPDDKYDKAQKTPDRLSRQILNFYPREVSRIKKDNTRCLKGLTLKEGALVDDLFEEKGSEE</sequence>
<feature type="region of interest" description="Disordered" evidence="4">
    <location>
        <begin position="402"/>
        <end position="421"/>
    </location>
</feature>
<dbReference type="InterPro" id="IPR051620">
    <property type="entry name" value="ORF904-like_C"/>
</dbReference>
<evidence type="ECO:0000256" key="4">
    <source>
        <dbReference type="SAM" id="MobiDB-lite"/>
    </source>
</evidence>
<protein>
    <submittedName>
        <fullName evidence="6">Phage D5 protein</fullName>
    </submittedName>
</protein>
<dbReference type="GO" id="GO:0016787">
    <property type="term" value="F:hydrolase activity"/>
    <property type="evidence" value="ECO:0007669"/>
    <property type="project" value="UniProtKB-KW"/>
</dbReference>
<dbReference type="PANTHER" id="PTHR35372">
    <property type="entry name" value="ATP BINDING PROTEIN-RELATED"/>
    <property type="match status" value="1"/>
</dbReference>
<feature type="domain" description="SF3 helicase" evidence="5">
    <location>
        <begin position="146"/>
        <end position="304"/>
    </location>
</feature>
<dbReference type="PROSITE" id="PS51206">
    <property type="entry name" value="SF3_HELICASE_1"/>
    <property type="match status" value="1"/>
</dbReference>
<feature type="compositionally biased region" description="Basic and acidic residues" evidence="4">
    <location>
        <begin position="411"/>
        <end position="421"/>
    </location>
</feature>
<dbReference type="SUPFAM" id="SSF52540">
    <property type="entry name" value="P-loop containing nucleoside triphosphate hydrolases"/>
    <property type="match status" value="1"/>
</dbReference>
<dbReference type="InterPro" id="IPR014015">
    <property type="entry name" value="Helicase_SF3_DNA-vir"/>
</dbReference>
<name>A0A388TDY6_TERA1</name>
<comment type="caution">
    <text evidence="6">The sequence shown here is derived from an EMBL/GenBank/DDBJ whole genome shotgun (WGS) entry which is preliminary data.</text>
</comment>
<organism evidence="6 7">
    <name type="scientific">Termititenax aidoneus</name>
    <dbReference type="NCBI Taxonomy" id="2218524"/>
    <lineage>
        <taxon>Bacteria</taxon>
        <taxon>Bacillati</taxon>
        <taxon>Candidatus Margulisiibacteriota</taxon>
        <taxon>Candidatus Termititenacia</taxon>
        <taxon>Candidatus Termititenacales</taxon>
        <taxon>Candidatus Termititenacaceae</taxon>
        <taxon>Candidatus Termititenax</taxon>
    </lineage>
</organism>
<evidence type="ECO:0000256" key="2">
    <source>
        <dbReference type="ARBA" id="ARBA00022801"/>
    </source>
</evidence>
<keyword evidence="2" id="KW-0378">Hydrolase</keyword>
<keyword evidence="1" id="KW-0547">Nucleotide-binding</keyword>
<gene>
    <name evidence="6" type="ORF">NO1_1365</name>
</gene>
<keyword evidence="7" id="KW-1185">Reference proteome</keyword>
<dbReference type="InterPro" id="IPR006500">
    <property type="entry name" value="Helicase_put_C_phage/plasmid"/>
</dbReference>
<dbReference type="GO" id="GO:0005524">
    <property type="term" value="F:ATP binding"/>
    <property type="evidence" value="ECO:0007669"/>
    <property type="project" value="UniProtKB-KW"/>
</dbReference>
<dbReference type="Pfam" id="PF08706">
    <property type="entry name" value="D5_N"/>
    <property type="match status" value="1"/>
</dbReference>
<dbReference type="PANTHER" id="PTHR35372:SF2">
    <property type="entry name" value="SF3 HELICASE DOMAIN-CONTAINING PROTEIN"/>
    <property type="match status" value="1"/>
</dbReference>
<dbReference type="InterPro" id="IPR045455">
    <property type="entry name" value="NrS-1_pol-like_helicase"/>
</dbReference>
<dbReference type="InterPro" id="IPR014818">
    <property type="entry name" value="Phage/plasmid_primase_P4_C"/>
</dbReference>
<evidence type="ECO:0000313" key="6">
    <source>
        <dbReference type="EMBL" id="GBR74136.1"/>
    </source>
</evidence>
<dbReference type="InterPro" id="IPR027417">
    <property type="entry name" value="P-loop_NTPase"/>
</dbReference>
<dbReference type="NCBIfam" id="TIGR01613">
    <property type="entry name" value="primase_Cterm"/>
    <property type="match status" value="1"/>
</dbReference>
<evidence type="ECO:0000313" key="7">
    <source>
        <dbReference type="Proteomes" id="UP000269352"/>
    </source>
</evidence>
<dbReference type="Gene3D" id="3.40.50.300">
    <property type="entry name" value="P-loop containing nucleotide triphosphate hydrolases"/>
    <property type="match status" value="1"/>
</dbReference>
<reference evidence="6 7" key="1">
    <citation type="journal article" date="2019" name="ISME J.">
        <title>Genome analyses of uncultured TG2/ZB3 bacteria in 'Margulisbacteria' specifically attached to ectosymbiotic spirochetes of protists in the termite gut.</title>
        <authorList>
            <person name="Utami Y.D."/>
            <person name="Kuwahara H."/>
            <person name="Igai K."/>
            <person name="Murakami T."/>
            <person name="Sugaya K."/>
            <person name="Morikawa T."/>
            <person name="Nagura Y."/>
            <person name="Yuki M."/>
            <person name="Deevong P."/>
            <person name="Inoue T."/>
            <person name="Kihara K."/>
            <person name="Lo N."/>
            <person name="Yamada A."/>
            <person name="Ohkuma M."/>
            <person name="Hongoh Y."/>
        </authorList>
    </citation>
    <scope>NUCLEOTIDE SEQUENCE [LARGE SCALE GENOMIC DNA]</scope>
    <source>
        <strain evidence="6">NkOx7-01</strain>
    </source>
</reference>
<evidence type="ECO:0000256" key="1">
    <source>
        <dbReference type="ARBA" id="ARBA00022741"/>
    </source>
</evidence>
<accession>A0A388TDY6</accession>
<dbReference type="Pfam" id="PF19263">
    <property type="entry name" value="DUF5906"/>
    <property type="match status" value="1"/>
</dbReference>
<dbReference type="Proteomes" id="UP000269352">
    <property type="component" value="Unassembled WGS sequence"/>
</dbReference>
<evidence type="ECO:0000259" key="5">
    <source>
        <dbReference type="PROSITE" id="PS51206"/>
    </source>
</evidence>
<evidence type="ECO:0000256" key="3">
    <source>
        <dbReference type="ARBA" id="ARBA00022840"/>
    </source>
</evidence>
<dbReference type="EMBL" id="BGZN01000031">
    <property type="protein sequence ID" value="GBR74136.1"/>
    <property type="molecule type" value="Genomic_DNA"/>
</dbReference>
<keyword evidence="3" id="KW-0067">ATP-binding</keyword>